<evidence type="ECO:0000256" key="1">
    <source>
        <dbReference type="SAM" id="MobiDB-lite"/>
    </source>
</evidence>
<dbReference type="Proteomes" id="UP000199343">
    <property type="component" value="Unassembled WGS sequence"/>
</dbReference>
<feature type="compositionally biased region" description="Low complexity" evidence="1">
    <location>
        <begin position="67"/>
        <end position="94"/>
    </location>
</feature>
<dbReference type="STRING" id="47871.GA0070608_2067"/>
<feature type="compositionally biased region" description="Low complexity" evidence="1">
    <location>
        <begin position="103"/>
        <end position="118"/>
    </location>
</feature>
<reference evidence="2 3" key="1">
    <citation type="submission" date="2016-06" db="EMBL/GenBank/DDBJ databases">
        <authorList>
            <person name="Kjaerup R.B."/>
            <person name="Dalgaard T.S."/>
            <person name="Juul-Madsen H.R."/>
        </authorList>
    </citation>
    <scope>NUCLEOTIDE SEQUENCE [LARGE SCALE GENOMIC DNA]</scope>
    <source>
        <strain evidence="2 3">DSM 43363</strain>
    </source>
</reference>
<protein>
    <submittedName>
        <fullName evidence="2">Uncharacterized protein</fullName>
    </submittedName>
</protein>
<feature type="region of interest" description="Disordered" evidence="1">
    <location>
        <begin position="1"/>
        <end position="48"/>
    </location>
</feature>
<feature type="compositionally biased region" description="Basic and acidic residues" evidence="1">
    <location>
        <begin position="1"/>
        <end position="11"/>
    </location>
</feature>
<evidence type="ECO:0000313" key="3">
    <source>
        <dbReference type="Proteomes" id="UP000199343"/>
    </source>
</evidence>
<gene>
    <name evidence="2" type="ORF">GA0070608_2067</name>
</gene>
<organism evidence="2 3">
    <name type="scientific">Micromonospora peucetia</name>
    <dbReference type="NCBI Taxonomy" id="47871"/>
    <lineage>
        <taxon>Bacteria</taxon>
        <taxon>Bacillati</taxon>
        <taxon>Actinomycetota</taxon>
        <taxon>Actinomycetes</taxon>
        <taxon>Micromonosporales</taxon>
        <taxon>Micromonosporaceae</taxon>
        <taxon>Micromonospora</taxon>
    </lineage>
</organism>
<accession>A0A1C6UYP2</accession>
<evidence type="ECO:0000313" key="2">
    <source>
        <dbReference type="EMBL" id="SCL58964.1"/>
    </source>
</evidence>
<sequence length="222" mass="22391">MPPTPSRHDAPARPPGPAEPGVGRSRARTDPPPGPHRPITGPARPATPSYARRLAVVVLLGALPLAGCGTPPELRRPAPTAAPTRTAAPGTPSAAPTPPPDTGLPDTGLPTPTVDPGLVAVPCPDGPSGARIVDLVRGRGGVLPTGVRVRVRTGPLCAGDWHYTVLDVTGHETLQVVTEGRPGAPRLVTAGTDVCTAEVRAAGPPGIRTRVCDTGGLDVPVA</sequence>
<dbReference type="EMBL" id="FMIC01000002">
    <property type="protein sequence ID" value="SCL58964.1"/>
    <property type="molecule type" value="Genomic_DNA"/>
</dbReference>
<feature type="region of interest" description="Disordered" evidence="1">
    <location>
        <begin position="67"/>
        <end position="119"/>
    </location>
</feature>
<name>A0A1C6UYP2_9ACTN</name>
<proteinExistence type="predicted"/>
<dbReference type="AlphaFoldDB" id="A0A1C6UYP2"/>